<feature type="domain" description="DUF1659" evidence="1">
    <location>
        <begin position="6"/>
        <end position="66"/>
    </location>
</feature>
<evidence type="ECO:0000313" key="2">
    <source>
        <dbReference type="EMBL" id="GGA85153.1"/>
    </source>
</evidence>
<dbReference type="RefSeq" id="WP_095115373.1">
    <property type="nucleotide sequence ID" value="NZ_BMCB01000003.1"/>
</dbReference>
<reference evidence="5" key="3">
    <citation type="journal article" date="2019" name="Int. J. Syst. Evol. Microbiol.">
        <title>The Global Catalogue of Microorganisms (GCM) 10K type strain sequencing project: providing services to taxonomists for standard genome sequencing and annotation.</title>
        <authorList>
            <consortium name="The Broad Institute Genomics Platform"/>
            <consortium name="The Broad Institute Genome Sequencing Center for Infectious Disease"/>
            <person name="Wu L."/>
            <person name="Ma J."/>
        </authorList>
    </citation>
    <scope>NUCLEOTIDE SEQUENCE [LARGE SCALE GENOMIC DNA]</scope>
    <source>
        <strain evidence="5">CCM 4175</strain>
    </source>
</reference>
<name>A0A240BVG6_9STAP</name>
<reference evidence="2" key="4">
    <citation type="submission" date="2024-05" db="EMBL/GenBank/DDBJ databases">
        <authorList>
            <person name="Sun Q."/>
            <person name="Sedlacek I."/>
        </authorList>
    </citation>
    <scope>NUCLEOTIDE SEQUENCE</scope>
    <source>
        <strain evidence="2">CCM 4175</strain>
    </source>
</reference>
<dbReference type="KEGG" id="smus:C7J88_08575"/>
<evidence type="ECO:0000313" key="3">
    <source>
        <dbReference type="EMBL" id="SNV99479.1"/>
    </source>
</evidence>
<sequence>MNTKQVALILTQNIITPEGKTSKSTRKINQLNPDATNDDLRRFATIIETLTGEHYDQVEVVKTSIISM</sequence>
<organism evidence="3 4">
    <name type="scientific">Staphylococcus muscae</name>
    <dbReference type="NCBI Taxonomy" id="1294"/>
    <lineage>
        <taxon>Bacteria</taxon>
        <taxon>Bacillati</taxon>
        <taxon>Bacillota</taxon>
        <taxon>Bacilli</taxon>
        <taxon>Bacillales</taxon>
        <taxon>Staphylococcaceae</taxon>
        <taxon>Staphylococcus</taxon>
    </lineage>
</organism>
<reference evidence="3 4" key="2">
    <citation type="submission" date="2017-06" db="EMBL/GenBank/DDBJ databases">
        <authorList>
            <consortium name="Pathogen Informatics"/>
        </authorList>
    </citation>
    <scope>NUCLEOTIDE SEQUENCE [LARGE SCALE GENOMIC DNA]</scope>
    <source>
        <strain evidence="3 4">NCTC13833</strain>
    </source>
</reference>
<evidence type="ECO:0000313" key="4">
    <source>
        <dbReference type="Proteomes" id="UP000243706"/>
    </source>
</evidence>
<evidence type="ECO:0000259" key="1">
    <source>
        <dbReference type="Pfam" id="PF07872"/>
    </source>
</evidence>
<reference evidence="2" key="1">
    <citation type="journal article" date="2014" name="Int. J. Syst. Evol. Microbiol.">
        <title>Complete genome of a new Firmicutes species belonging to the dominant human colonic microbiota ('Ruminococcus bicirculans') reveals two chromosomes and a selective capacity to utilize plant glucans.</title>
        <authorList>
            <consortium name="NISC Comparative Sequencing Program"/>
            <person name="Wegmann U."/>
            <person name="Louis P."/>
            <person name="Goesmann A."/>
            <person name="Henrissat B."/>
            <person name="Duncan S.H."/>
            <person name="Flint H.J."/>
        </authorList>
    </citation>
    <scope>NUCLEOTIDE SEQUENCE</scope>
    <source>
        <strain evidence="2">CCM 4175</strain>
    </source>
</reference>
<dbReference type="EMBL" id="BMCB01000003">
    <property type="protein sequence ID" value="GGA85153.1"/>
    <property type="molecule type" value="Genomic_DNA"/>
</dbReference>
<dbReference type="InterPro" id="IPR012454">
    <property type="entry name" value="DUF1659"/>
</dbReference>
<dbReference type="Proteomes" id="UP000652995">
    <property type="component" value="Unassembled WGS sequence"/>
</dbReference>
<keyword evidence="5" id="KW-1185">Reference proteome</keyword>
<protein>
    <recommendedName>
        <fullName evidence="1">DUF1659 domain-containing protein</fullName>
    </recommendedName>
</protein>
<evidence type="ECO:0000313" key="5">
    <source>
        <dbReference type="Proteomes" id="UP000652995"/>
    </source>
</evidence>
<dbReference type="Proteomes" id="UP000243706">
    <property type="component" value="Chromosome 1"/>
</dbReference>
<dbReference type="OrthoDB" id="2401283at2"/>
<proteinExistence type="predicted"/>
<dbReference type="Pfam" id="PF07872">
    <property type="entry name" value="DUF1659"/>
    <property type="match status" value="1"/>
</dbReference>
<dbReference type="EMBL" id="LT906464">
    <property type="protein sequence ID" value="SNV99479.1"/>
    <property type="molecule type" value="Genomic_DNA"/>
</dbReference>
<gene>
    <name evidence="2" type="ORF">GCM10007183_06690</name>
    <name evidence="3" type="ORF">SAMEA4412661_00285</name>
</gene>
<accession>A0A240BVG6</accession>
<dbReference type="AlphaFoldDB" id="A0A240BVG6"/>